<feature type="repeat" description="PPR" evidence="8">
    <location>
        <begin position="457"/>
        <end position="491"/>
    </location>
</feature>
<dbReference type="NCBIfam" id="TIGR00756">
    <property type="entry name" value="PPR"/>
    <property type="match status" value="2"/>
</dbReference>
<evidence type="ECO:0000256" key="8">
    <source>
        <dbReference type="PROSITE-ProRule" id="PRU00708"/>
    </source>
</evidence>
<dbReference type="Pfam" id="PF13041">
    <property type="entry name" value="PPR_2"/>
    <property type="match status" value="1"/>
</dbReference>
<keyword evidence="4" id="KW-0507">mRNA processing</keyword>
<evidence type="ECO:0000256" key="1">
    <source>
        <dbReference type="ARBA" id="ARBA00004173"/>
    </source>
</evidence>
<dbReference type="EMBL" id="CDQK01000004">
    <property type="protein sequence ID" value="CEP23104.1"/>
    <property type="molecule type" value="Genomic_DNA"/>
</dbReference>
<protein>
    <recommendedName>
        <fullName evidence="7">Mitochondrial 15S rRNA processing factor CCM1</fullName>
    </recommendedName>
</protein>
<sequence length="699" mass="78624">MLPYSRALRALPQVARSSRYPLARLGTTVVVRLQHSAPAQREGEVVAGGSSPEVNVEKKQTKPDYAKINAEKKEKLLLQIKAINEEVSKEIQAGVLSNTVAELFFKQVEALPRVPRTSYLVAESFKDSITSIMEKATKEANDVNQQRVPISPLAVLKKAISHNVALPSHYVYVVSQLLAEGDSSNAMSLWVTYLENNVDSKRSFISLLPFYSLVTIAYLDLCISQKSEPELEKLQQLLQVKSLPRVHTLKSSLNTVIPQSDPRFKPLSNALDGLFLFSVDPNATSLIVEAMRASELGETRTVHQTWNNIRKASELNGKKITEDTMVAFMKMFNTLNLTSEAQGIWNTLINSGIHPSTNAWNNLLVTVSKTRGPFAKRLGQVEYVKSKIPSPDDQTFATLIRVYTTLKEFEKVEEIAKDKMDISIVSQAYLQSLASRGDFSVVEQFLTTLKKRNIQLNQTSYNMVLAAALRQGHSEKIPELMKDMKREGIKPDIATYTIVMDHNLKELASRGEVFTDHAFELFFEELAQNGIKPNQFTFTAIMDNLAKNGSVEAAESFFRYLQAKKMASPVSYISLITSEFEAGRPSEGEDLFREFLNERYRVTASHWAALFKGLSRNGKTEELKSWLSSLEETPALLNRFSIYFLLTAAKSRRDRELAEQVVDFIARHKMKSVISSKTSEVIKDLEGQMDLQLPEYLQG</sequence>
<dbReference type="InterPro" id="IPR011990">
    <property type="entry name" value="TPR-like_helical_dom_sf"/>
</dbReference>
<keyword evidence="3" id="KW-0677">Repeat</keyword>
<evidence type="ECO:0000313" key="10">
    <source>
        <dbReference type="Proteomes" id="UP000038830"/>
    </source>
</evidence>
<dbReference type="Proteomes" id="UP000038830">
    <property type="component" value="Unassembled WGS sequence"/>
</dbReference>
<dbReference type="InterPro" id="IPR002885">
    <property type="entry name" value="PPR_rpt"/>
</dbReference>
<evidence type="ECO:0000256" key="4">
    <source>
        <dbReference type="ARBA" id="ARBA00023187"/>
    </source>
</evidence>
<keyword evidence="4" id="KW-0508">mRNA splicing</keyword>
<dbReference type="PROSITE" id="PS51375">
    <property type="entry name" value="PPR"/>
    <property type="match status" value="2"/>
</dbReference>
<evidence type="ECO:0000256" key="5">
    <source>
        <dbReference type="ARBA" id="ARBA00044493"/>
    </source>
</evidence>
<evidence type="ECO:0000256" key="6">
    <source>
        <dbReference type="ARBA" id="ARBA00044511"/>
    </source>
</evidence>
<evidence type="ECO:0000256" key="2">
    <source>
        <dbReference type="ARBA" id="ARBA00006192"/>
    </source>
</evidence>
<comment type="similarity">
    <text evidence="2">Belongs to the CCM1 family.</text>
</comment>
<dbReference type="Gene3D" id="1.25.40.10">
    <property type="entry name" value="Tetratricopeptide repeat domain"/>
    <property type="match status" value="3"/>
</dbReference>
<evidence type="ECO:0000256" key="3">
    <source>
        <dbReference type="ARBA" id="ARBA00022737"/>
    </source>
</evidence>
<dbReference type="Pfam" id="PF01535">
    <property type="entry name" value="PPR"/>
    <property type="match status" value="2"/>
</dbReference>
<dbReference type="GO" id="GO:0008380">
    <property type="term" value="P:RNA splicing"/>
    <property type="evidence" value="ECO:0007669"/>
    <property type="project" value="UniProtKB-KW"/>
</dbReference>
<proteinExistence type="inferred from homology"/>
<comment type="function">
    <text evidence="5">Regulates mitochondrial small subunit maturation by controlling 15S rRNA 5'-end processing. Localizes to the 5' precursor of the 15S rRNA in a position that is subsequently occupied by mS47 in the mature yeast mtSSU. Uses structure and sequence-specific RNA recognition, binding to a single-stranded region of the precursor and specifically recognizing bases -6 to -1. The exchange of Ccm1 for mS47 is coupled to the irreversible removal of precursor rRNA that is accompanied by conformational changes of the mitoribosomal proteins uS5m and mS26. These conformational changes signal completion of 5'-end rRNA processing through protection of the mature 5'-end of the 15S rRNA and stabilization of mS47. The removal of the 5' precursor together with the dissociation of Ccm1 may be catalyzed by the 5'-3' exoribonuclease Pet127. Involved in the specific removal of group I introns in mitochondrial encoded transcripts.</text>
</comment>
<reference evidence="10" key="1">
    <citation type="journal article" date="2015" name="J. Biotechnol.">
        <title>The structure of the Cyberlindnera jadinii genome and its relation to Candida utilis analyzed by the occurrence of single nucleotide polymorphisms.</title>
        <authorList>
            <person name="Rupp O."/>
            <person name="Brinkrolf K."/>
            <person name="Buerth C."/>
            <person name="Kunigo M."/>
            <person name="Schneider J."/>
            <person name="Jaenicke S."/>
            <person name="Goesmann A."/>
            <person name="Puehler A."/>
            <person name="Jaeger K.-E."/>
            <person name="Ernst J.F."/>
        </authorList>
    </citation>
    <scope>NUCLEOTIDE SEQUENCE [LARGE SCALE GENOMIC DNA]</scope>
    <source>
        <strain evidence="10">ATCC 18201 / CBS 1600 / BCRC 20928 / JCM 3617 / NBRC 0987 / NRRL Y-1542</strain>
    </source>
</reference>
<name>A0A0H5CET9_CYBJN</name>
<dbReference type="PANTHER" id="PTHR47936">
    <property type="entry name" value="PPR_LONG DOMAIN-CONTAINING PROTEIN"/>
    <property type="match status" value="1"/>
</dbReference>
<feature type="repeat" description="PPR" evidence="8">
    <location>
        <begin position="534"/>
        <end position="568"/>
    </location>
</feature>
<evidence type="ECO:0000313" key="9">
    <source>
        <dbReference type="EMBL" id="CEP23104.1"/>
    </source>
</evidence>
<dbReference type="PANTHER" id="PTHR47936:SF1">
    <property type="entry name" value="PENTATRICOPEPTIDE REPEAT-CONTAINING PROTEIN GUN1, CHLOROPLASTIC"/>
    <property type="match status" value="1"/>
</dbReference>
<gene>
    <name evidence="9" type="ORF">BN1211_3619</name>
</gene>
<accession>A0A0H5CET9</accession>
<dbReference type="GO" id="GO:0005739">
    <property type="term" value="C:mitochondrion"/>
    <property type="evidence" value="ECO:0007669"/>
    <property type="project" value="UniProtKB-SubCell"/>
</dbReference>
<comment type="subunit">
    <text evidence="6">Binds to mitochondrial small subunit 15S rRNA.</text>
</comment>
<organism evidence="9 10">
    <name type="scientific">Cyberlindnera jadinii (strain ATCC 18201 / CBS 1600 / BCRC 20928 / JCM 3617 / NBRC 0987 / NRRL Y-1542)</name>
    <name type="common">Torula yeast</name>
    <name type="synonym">Candida utilis</name>
    <dbReference type="NCBI Taxonomy" id="983966"/>
    <lineage>
        <taxon>Eukaryota</taxon>
        <taxon>Fungi</taxon>
        <taxon>Dikarya</taxon>
        <taxon>Ascomycota</taxon>
        <taxon>Saccharomycotina</taxon>
        <taxon>Saccharomycetes</taxon>
        <taxon>Phaffomycetales</taxon>
        <taxon>Phaffomycetaceae</taxon>
        <taxon>Cyberlindnera</taxon>
    </lineage>
</organism>
<evidence type="ECO:0000256" key="7">
    <source>
        <dbReference type="ARBA" id="ARBA00044527"/>
    </source>
</evidence>
<comment type="subcellular location">
    <subcellularLocation>
        <location evidence="1">Mitochondrion</location>
    </subcellularLocation>
</comment>
<dbReference type="AlphaFoldDB" id="A0A0H5CET9"/>